<dbReference type="Proteomes" id="UP000053766">
    <property type="component" value="Unassembled WGS sequence"/>
</dbReference>
<reference evidence="5" key="2">
    <citation type="journal article" date="2016" name="Sci. Rep.">
        <title>Dictyocaulus viviparus genome, variome and transcriptome elucidate lungworm biology and support future intervention.</title>
        <authorList>
            <person name="McNulty S.N."/>
            <person name="Strube C."/>
            <person name="Rosa B.A."/>
            <person name="Martin J.C."/>
            <person name="Tyagi R."/>
            <person name="Choi Y.J."/>
            <person name="Wang Q."/>
            <person name="Hallsworth Pepin K."/>
            <person name="Zhang X."/>
            <person name="Ozersky P."/>
            <person name="Wilson R.K."/>
            <person name="Sternberg P.W."/>
            <person name="Gasser R.B."/>
            <person name="Mitreva M."/>
        </authorList>
    </citation>
    <scope>NUCLEOTIDE SEQUENCE [LARGE SCALE GENOMIC DNA]</scope>
    <source>
        <strain evidence="5">HannoverDv2000</strain>
    </source>
</reference>
<feature type="region of interest" description="Disordered" evidence="1">
    <location>
        <begin position="349"/>
        <end position="368"/>
    </location>
</feature>
<keyword evidence="5" id="KW-1185">Reference proteome</keyword>
<gene>
    <name evidence="4" type="ORF">DICVIV_07162</name>
</gene>
<dbReference type="Pfam" id="PF04155">
    <property type="entry name" value="Ground-like"/>
    <property type="match status" value="1"/>
</dbReference>
<evidence type="ECO:0000313" key="5">
    <source>
        <dbReference type="Proteomes" id="UP000053766"/>
    </source>
</evidence>
<protein>
    <submittedName>
        <fullName evidence="4">Ground-like domain protein</fullName>
    </submittedName>
</protein>
<feature type="domain" description="Ground-like" evidence="3">
    <location>
        <begin position="411"/>
        <end position="481"/>
    </location>
</feature>
<dbReference type="InterPro" id="IPR007284">
    <property type="entry name" value="Ground-like_dom"/>
</dbReference>
<evidence type="ECO:0000256" key="2">
    <source>
        <dbReference type="SAM" id="SignalP"/>
    </source>
</evidence>
<evidence type="ECO:0000256" key="1">
    <source>
        <dbReference type="SAM" id="MobiDB-lite"/>
    </source>
</evidence>
<accession>A0A0D8XSL9</accession>
<reference evidence="4 5" key="1">
    <citation type="submission" date="2013-11" db="EMBL/GenBank/DDBJ databases">
        <title>Draft genome of the bovine lungworm Dictyocaulus viviparus.</title>
        <authorList>
            <person name="Mitreva M."/>
        </authorList>
    </citation>
    <scope>NUCLEOTIDE SEQUENCE [LARGE SCALE GENOMIC DNA]</scope>
    <source>
        <strain evidence="4 5">HannoverDv2000</strain>
    </source>
</reference>
<evidence type="ECO:0000313" key="4">
    <source>
        <dbReference type="EMBL" id="KJH46787.1"/>
    </source>
</evidence>
<keyword evidence="2" id="KW-0732">Signal</keyword>
<proteinExistence type="predicted"/>
<dbReference type="AlphaFoldDB" id="A0A0D8XSL9"/>
<feature type="chain" id="PRO_5002336075" evidence="2">
    <location>
        <begin position="17"/>
        <end position="507"/>
    </location>
</feature>
<dbReference type="OrthoDB" id="5775991at2759"/>
<evidence type="ECO:0000259" key="3">
    <source>
        <dbReference type="Pfam" id="PF04155"/>
    </source>
</evidence>
<name>A0A0D8XSL9_DICVI</name>
<feature type="signal peptide" evidence="2">
    <location>
        <begin position="1"/>
        <end position="16"/>
    </location>
</feature>
<dbReference type="EMBL" id="KN716335">
    <property type="protein sequence ID" value="KJH46787.1"/>
    <property type="molecule type" value="Genomic_DNA"/>
</dbReference>
<organism evidence="4 5">
    <name type="scientific">Dictyocaulus viviparus</name>
    <name type="common">Bovine lungworm</name>
    <dbReference type="NCBI Taxonomy" id="29172"/>
    <lineage>
        <taxon>Eukaryota</taxon>
        <taxon>Metazoa</taxon>
        <taxon>Ecdysozoa</taxon>
        <taxon>Nematoda</taxon>
        <taxon>Chromadorea</taxon>
        <taxon>Rhabditida</taxon>
        <taxon>Rhabditina</taxon>
        <taxon>Rhabditomorpha</taxon>
        <taxon>Strongyloidea</taxon>
        <taxon>Metastrongylidae</taxon>
        <taxon>Dictyocaulus</taxon>
    </lineage>
</organism>
<sequence>MIPYLLLFLHLSSTLSDQRAHLEFPRRIKRFHDEPPSELPSPFGNKVYLKNKLLTNLNNFFPETRETLEMFGASKISEEPNESHPAINLIGTSPVKKFDNVLPLAQLGKNPNQFPTLIPNQSVLESSTAVFSTSETSKTRSEGPIVSDSILNSIRDWRQRLYKAFKSSRSKQSINRIDNSFAYKTDAAPKSEVMDFKDITPIVVDKNRQVLLSRKIPNWQNSAKNVQTFGRDPTGKMIRLFGTEASNYHANALEDRSTQILSDYSSMSPTSEKRKAYRISNGRNVVYVPASHSTQPPPVDQRPFNLSIYQVTVTASAPVLPPSIPLPYPQESSITGYLAQQRHHTGSNYVDPNNMPASQSFKQQTLDTSYSKGVPDDPYEGYSEDESTGVDEEQACTGELTCINDQLVSEDKCNSLRLRTIIQKNIVANDADASKRAIQLAAEEETGQYFNAICGTGFFSYIAHTDEFCLASMFDMNCYIFSPICPEAPITLFSKLKSHRKVNLNKN</sequence>